<dbReference type="EMBL" id="WMEO01000011">
    <property type="protein sequence ID" value="MYL16714.1"/>
    <property type="molecule type" value="Genomic_DNA"/>
</dbReference>
<evidence type="ECO:0000256" key="2">
    <source>
        <dbReference type="SAM" id="Phobius"/>
    </source>
</evidence>
<dbReference type="RefSeq" id="WP_004599120.1">
    <property type="nucleotide sequence ID" value="NZ_WMEO01000011.1"/>
</dbReference>
<dbReference type="InterPro" id="IPR000326">
    <property type="entry name" value="PAP2/HPO"/>
</dbReference>
<dbReference type="Proteomes" id="UP000460194">
    <property type="component" value="Unassembled WGS sequence"/>
</dbReference>
<keyword evidence="2" id="KW-0472">Membrane</keyword>
<dbReference type="SMART" id="SM00014">
    <property type="entry name" value="acidPPc"/>
    <property type="match status" value="1"/>
</dbReference>
<dbReference type="InterPro" id="IPR026841">
    <property type="entry name" value="Aur1/Ipt1"/>
</dbReference>
<protein>
    <submittedName>
        <fullName evidence="5">Phosphatase PAP2 family protein</fullName>
    </submittedName>
</protein>
<dbReference type="InterPro" id="IPR036938">
    <property type="entry name" value="PAP2/HPO_sf"/>
</dbReference>
<name>A0A6B1ILA5_9EURY</name>
<sequence>MSPFLSVLSSVVAWVGAMLAAASVAVIGPARLRETWDGLRGRIWDARRAVALVCVVLLASAVGRPALLDVSRLFGIQATALIYGLEGGFVAWVQATFASPALTAYFSRVYVYGYAFLVAFPAIAYLALPRTADLRRLLVAYALNYGIGLVLYTLVFAHGPRNVMPDMVTPLLFTNQPDVILLASEVNQNSNVFPSLHTSLSVTVGTFAVLTRDEYPLWTAVAVPLSLSVVIATMYLGIHWLTDVVAGFALAFGCVVLAYRLVEPRDAAAEASDAGEGRRSGSEPAAED</sequence>
<accession>A0A6B1ILA5</accession>
<evidence type="ECO:0000313" key="4">
    <source>
        <dbReference type="EMBL" id="MYL16714.1"/>
    </source>
</evidence>
<dbReference type="EMBL" id="WMFC01000004">
    <property type="protein sequence ID" value="MYL66972.1"/>
    <property type="molecule type" value="Genomic_DNA"/>
</dbReference>
<evidence type="ECO:0000313" key="5">
    <source>
        <dbReference type="EMBL" id="MYL66972.1"/>
    </source>
</evidence>
<keyword evidence="2" id="KW-1133">Transmembrane helix</keyword>
<dbReference type="Pfam" id="PF14378">
    <property type="entry name" value="PAP2_3"/>
    <property type="match status" value="1"/>
</dbReference>
<dbReference type="PANTHER" id="PTHR14969">
    <property type="entry name" value="SPHINGOSINE-1-PHOSPHATE PHOSPHOHYDROLASE"/>
    <property type="match status" value="1"/>
</dbReference>
<feature type="transmembrane region" description="Helical" evidence="2">
    <location>
        <begin position="109"/>
        <end position="128"/>
    </location>
</feature>
<dbReference type="Proteomes" id="UP000452321">
    <property type="component" value="Unassembled WGS sequence"/>
</dbReference>
<feature type="domain" description="Phosphatidic acid phosphatase type 2/haloperoxidase" evidence="3">
    <location>
        <begin position="137"/>
        <end position="259"/>
    </location>
</feature>
<dbReference type="PANTHER" id="PTHR14969:SF13">
    <property type="entry name" value="AT30094P"/>
    <property type="match status" value="1"/>
</dbReference>
<organism evidence="5 6">
    <name type="scientific">Halorubrum distributum</name>
    <dbReference type="NCBI Taxonomy" id="29283"/>
    <lineage>
        <taxon>Archaea</taxon>
        <taxon>Methanobacteriati</taxon>
        <taxon>Methanobacteriota</taxon>
        <taxon>Stenosarchaea group</taxon>
        <taxon>Halobacteria</taxon>
        <taxon>Halobacteriales</taxon>
        <taxon>Haloferacaceae</taxon>
        <taxon>Halorubrum</taxon>
        <taxon>Halorubrum distributum group</taxon>
    </lineage>
</organism>
<reference evidence="6 7" key="1">
    <citation type="submission" date="2019-11" db="EMBL/GenBank/DDBJ databases">
        <title>Genome sequences of 17 halophilic strains isolated from different environments.</title>
        <authorList>
            <person name="Furrow R.E."/>
        </authorList>
    </citation>
    <scope>NUCLEOTIDE SEQUENCE [LARGE SCALE GENOMIC DNA]</scope>
    <source>
        <strain evidence="5 6">22502_06_Cabo</strain>
        <strain evidence="4 7">22517_05_Cabo</strain>
    </source>
</reference>
<evidence type="ECO:0000313" key="7">
    <source>
        <dbReference type="Proteomes" id="UP000460194"/>
    </source>
</evidence>
<gene>
    <name evidence="5" type="ORF">GLW30_04430</name>
    <name evidence="4" type="ORF">GLW36_08635</name>
</gene>
<feature type="transmembrane region" description="Helical" evidence="2">
    <location>
        <begin position="49"/>
        <end position="68"/>
    </location>
</feature>
<dbReference type="SUPFAM" id="SSF48317">
    <property type="entry name" value="Acid phosphatase/Vanadium-dependent haloperoxidase"/>
    <property type="match status" value="1"/>
</dbReference>
<feature type="transmembrane region" description="Helical" evidence="2">
    <location>
        <begin position="137"/>
        <end position="157"/>
    </location>
</feature>
<evidence type="ECO:0000259" key="3">
    <source>
        <dbReference type="SMART" id="SM00014"/>
    </source>
</evidence>
<proteinExistence type="predicted"/>
<feature type="transmembrane region" description="Helical" evidence="2">
    <location>
        <begin position="80"/>
        <end position="97"/>
    </location>
</feature>
<evidence type="ECO:0000256" key="1">
    <source>
        <dbReference type="SAM" id="MobiDB-lite"/>
    </source>
</evidence>
<dbReference type="Gene3D" id="1.20.144.10">
    <property type="entry name" value="Phosphatidic acid phosphatase type 2/haloperoxidase"/>
    <property type="match status" value="1"/>
</dbReference>
<dbReference type="AlphaFoldDB" id="A0A6B1ILA5"/>
<feature type="transmembrane region" description="Helical" evidence="2">
    <location>
        <begin position="244"/>
        <end position="262"/>
    </location>
</feature>
<keyword evidence="2" id="KW-0812">Transmembrane</keyword>
<dbReference type="CDD" id="cd03386">
    <property type="entry name" value="PAP2_Aur1_like"/>
    <property type="match status" value="1"/>
</dbReference>
<feature type="transmembrane region" description="Helical" evidence="2">
    <location>
        <begin position="217"/>
        <end position="238"/>
    </location>
</feature>
<comment type="caution">
    <text evidence="5">The sequence shown here is derived from an EMBL/GenBank/DDBJ whole genome shotgun (WGS) entry which is preliminary data.</text>
</comment>
<evidence type="ECO:0000313" key="6">
    <source>
        <dbReference type="Proteomes" id="UP000452321"/>
    </source>
</evidence>
<feature type="region of interest" description="Disordered" evidence="1">
    <location>
        <begin position="269"/>
        <end position="288"/>
    </location>
</feature>
<dbReference type="GO" id="GO:0016020">
    <property type="term" value="C:membrane"/>
    <property type="evidence" value="ECO:0007669"/>
    <property type="project" value="UniProtKB-SubCell"/>
</dbReference>